<evidence type="ECO:0000313" key="3">
    <source>
        <dbReference type="EMBL" id="KSU89798.1"/>
    </source>
</evidence>
<keyword evidence="4" id="KW-1185">Reference proteome</keyword>
<dbReference type="EMBL" id="LNQP01000001">
    <property type="protein sequence ID" value="KSU89798.1"/>
    <property type="molecule type" value="Genomic_DNA"/>
</dbReference>
<dbReference type="AlphaFoldDB" id="A0A0V8JS80"/>
<name>A0A0V8JS80_9BACI</name>
<comment type="caution">
    <text evidence="3">The sequence shown here is derived from an EMBL/GenBank/DDBJ whole genome shotgun (WGS) entry which is preliminary data.</text>
</comment>
<gene>
    <name evidence="3" type="ORF">AS180_00055</name>
</gene>
<keyword evidence="2" id="KW-0732">Signal</keyword>
<sequence length="152" mass="16220">MKKFLVMPILAAMLLAACGGNEVSKEESSGSSTESKETVQKDVEKKDEPTQEELDAKLKKEATDADFVELNVDNPPEGKKVKATGDVSMVSGDGVGTTFTLTTKEGDGYGMYTINNFSLTDVQEGDKVTIYGTTIAEKADDGSPQINATIIE</sequence>
<feature type="region of interest" description="Disordered" evidence="1">
    <location>
        <begin position="21"/>
        <end position="53"/>
    </location>
</feature>
<proteinExistence type="predicted"/>
<protein>
    <submittedName>
        <fullName evidence="3">Uncharacterized protein</fullName>
    </submittedName>
</protein>
<evidence type="ECO:0000256" key="2">
    <source>
        <dbReference type="SAM" id="SignalP"/>
    </source>
</evidence>
<organism evidence="3 4">
    <name type="scientific">Priestia veravalensis</name>
    <dbReference type="NCBI Taxonomy" id="1414648"/>
    <lineage>
        <taxon>Bacteria</taxon>
        <taxon>Bacillati</taxon>
        <taxon>Bacillota</taxon>
        <taxon>Bacilli</taxon>
        <taxon>Bacillales</taxon>
        <taxon>Bacillaceae</taxon>
        <taxon>Priestia</taxon>
    </lineage>
</organism>
<reference evidence="3 4" key="1">
    <citation type="submission" date="2015-11" db="EMBL/GenBank/DDBJ databases">
        <title>Bacillus caseinolyticus sp nov.</title>
        <authorList>
            <person name="Dastager S.G."/>
            <person name="Mawlankar R."/>
        </authorList>
    </citation>
    <scope>NUCLEOTIDE SEQUENCE [LARGE SCALE GENOMIC DNA]</scope>
    <source>
        <strain evidence="3 4">SGD-V-76</strain>
    </source>
</reference>
<dbReference type="RefSeq" id="WP_062686136.1">
    <property type="nucleotide sequence ID" value="NZ_KQ758627.1"/>
</dbReference>
<feature type="compositionally biased region" description="Basic and acidic residues" evidence="1">
    <location>
        <begin position="23"/>
        <end position="53"/>
    </location>
</feature>
<dbReference type="Proteomes" id="UP000053681">
    <property type="component" value="Unassembled WGS sequence"/>
</dbReference>
<evidence type="ECO:0000256" key="1">
    <source>
        <dbReference type="SAM" id="MobiDB-lite"/>
    </source>
</evidence>
<feature type="chain" id="PRO_5038410471" evidence="2">
    <location>
        <begin position="20"/>
        <end position="152"/>
    </location>
</feature>
<accession>A0A0V8JS80</accession>
<evidence type="ECO:0000313" key="4">
    <source>
        <dbReference type="Proteomes" id="UP000053681"/>
    </source>
</evidence>
<dbReference type="PROSITE" id="PS51257">
    <property type="entry name" value="PROKAR_LIPOPROTEIN"/>
    <property type="match status" value="1"/>
</dbReference>
<feature type="signal peptide" evidence="2">
    <location>
        <begin position="1"/>
        <end position="19"/>
    </location>
</feature>